<dbReference type="Pfam" id="PF07247">
    <property type="entry name" value="AATase"/>
    <property type="match status" value="1"/>
</dbReference>
<dbReference type="SUPFAM" id="SSF52777">
    <property type="entry name" value="CoA-dependent acyltransferases"/>
    <property type="match status" value="1"/>
</dbReference>
<evidence type="ECO:0008006" key="3">
    <source>
        <dbReference type="Google" id="ProtNLM"/>
    </source>
</evidence>
<gene>
    <name evidence="1" type="ORF">CCHR01_10188</name>
</gene>
<comment type="caution">
    <text evidence="1">The sequence shown here is derived from an EMBL/GenBank/DDBJ whole genome shotgun (WGS) entry which is preliminary data.</text>
</comment>
<name>A0AAD9AFF1_9PEZI</name>
<organism evidence="1 2">
    <name type="scientific">Colletotrichum chrysophilum</name>
    <dbReference type="NCBI Taxonomy" id="1836956"/>
    <lineage>
        <taxon>Eukaryota</taxon>
        <taxon>Fungi</taxon>
        <taxon>Dikarya</taxon>
        <taxon>Ascomycota</taxon>
        <taxon>Pezizomycotina</taxon>
        <taxon>Sordariomycetes</taxon>
        <taxon>Hypocreomycetidae</taxon>
        <taxon>Glomerellales</taxon>
        <taxon>Glomerellaceae</taxon>
        <taxon>Colletotrichum</taxon>
        <taxon>Colletotrichum gloeosporioides species complex</taxon>
    </lineage>
</organism>
<dbReference type="InterPro" id="IPR010828">
    <property type="entry name" value="Atf2/Sli1-like"/>
</dbReference>
<keyword evidence="2" id="KW-1185">Reference proteome</keyword>
<dbReference type="InterPro" id="IPR052058">
    <property type="entry name" value="Alcohol_O-acetyltransferase"/>
</dbReference>
<evidence type="ECO:0000313" key="2">
    <source>
        <dbReference type="Proteomes" id="UP001243330"/>
    </source>
</evidence>
<dbReference type="GO" id="GO:0008080">
    <property type="term" value="F:N-acetyltransferase activity"/>
    <property type="evidence" value="ECO:0007669"/>
    <property type="project" value="TreeGrafter"/>
</dbReference>
<dbReference type="PANTHER" id="PTHR28037">
    <property type="entry name" value="ALCOHOL O-ACETYLTRANSFERASE 1-RELATED"/>
    <property type="match status" value="1"/>
</dbReference>
<evidence type="ECO:0000313" key="1">
    <source>
        <dbReference type="EMBL" id="KAK1847206.1"/>
    </source>
</evidence>
<dbReference type="Gene3D" id="3.30.559.30">
    <property type="entry name" value="Nonribosomal peptide synthetase, condensation domain"/>
    <property type="match status" value="1"/>
</dbReference>
<dbReference type="EMBL" id="JAQOWY010000210">
    <property type="protein sequence ID" value="KAK1847206.1"/>
    <property type="molecule type" value="Genomic_DNA"/>
</dbReference>
<dbReference type="InterPro" id="IPR023213">
    <property type="entry name" value="CAT-like_dom_sf"/>
</dbReference>
<dbReference type="Gene3D" id="3.30.559.10">
    <property type="entry name" value="Chloramphenicol acetyltransferase-like domain"/>
    <property type="match status" value="1"/>
</dbReference>
<dbReference type="Proteomes" id="UP001243330">
    <property type="component" value="Unassembled WGS sequence"/>
</dbReference>
<accession>A0AAD9AFF1</accession>
<sequence>MMEVKPLRGVGNLEKFLIHQHLVKFYNNVQVACIYTLCNTTPALVNNDIRGLIFTALGKTVERHPILGIALTDEASPQPSFKRLDQIDLREIVHFVEADPADLSAVDARIQDEHQKPFNRTQDLPLWRCEVIKSSASKDTTTFALSFSFHHVVGDGLSGAAFHRTFRNALNGLIESGETSPSAFSKPEIIQVPKLDLVPHLEESMDLPLTALFMLTKAFKTYLYSSTDTLEWSGPPIQDALPPVSNTRTFYLPQSVVKDLRNGCRKHQASITALVTVLVARILGVLYPTHSRFIASVPFSLRKFSKHSPDDMGCFTAIAEPCFSADKSLPWGYISCRASTAHAAETASADDNKIWKAASECKDFIHKRSSSSENLSVGLTKFVSDYRQHFLGMLGGRRRHAFNVTNIGVVDGEISSVAGLEKQKAAFDRVVFSAGASTSGSPYTVCLASAKDGYMSITLDWEKGVVEDSSAGELSASLEKELNRLAEAERDV</sequence>
<dbReference type="PANTHER" id="PTHR28037:SF1">
    <property type="entry name" value="ALCOHOL O-ACETYLTRANSFERASE 1-RELATED"/>
    <property type="match status" value="1"/>
</dbReference>
<protein>
    <recommendedName>
        <fullName evidence="3">Alcohol acetyltransferase</fullName>
    </recommendedName>
</protein>
<proteinExistence type="predicted"/>
<reference evidence="1" key="1">
    <citation type="submission" date="2023-01" db="EMBL/GenBank/DDBJ databases">
        <title>Colletotrichum chrysophilum M932 genome sequence.</title>
        <authorList>
            <person name="Baroncelli R."/>
        </authorList>
    </citation>
    <scope>NUCLEOTIDE SEQUENCE</scope>
    <source>
        <strain evidence="1">M932</strain>
    </source>
</reference>
<dbReference type="AlphaFoldDB" id="A0AAD9AFF1"/>